<dbReference type="EMBL" id="CACRXK020003655">
    <property type="protein sequence ID" value="CAB3999716.1"/>
    <property type="molecule type" value="Genomic_DNA"/>
</dbReference>
<keyword evidence="8" id="KW-1185">Reference proteome</keyword>
<dbReference type="GO" id="GO:0061723">
    <property type="term" value="P:glycophagy"/>
    <property type="evidence" value="ECO:0007669"/>
    <property type="project" value="TreeGrafter"/>
</dbReference>
<dbReference type="Pfam" id="PF10377">
    <property type="entry name" value="ATG11"/>
    <property type="match status" value="1"/>
</dbReference>
<feature type="domain" description="Autophagy protein ATG17-like" evidence="5">
    <location>
        <begin position="101"/>
        <end position="431"/>
    </location>
</feature>
<evidence type="ECO:0000259" key="6">
    <source>
        <dbReference type="Pfam" id="PF10377"/>
    </source>
</evidence>
<keyword evidence="3" id="KW-0072">Autophagy</keyword>
<evidence type="ECO:0000313" key="7">
    <source>
        <dbReference type="EMBL" id="CAB3999716.1"/>
    </source>
</evidence>
<evidence type="ECO:0000256" key="1">
    <source>
        <dbReference type="ARBA" id="ARBA00022448"/>
    </source>
</evidence>
<evidence type="ECO:0000313" key="8">
    <source>
        <dbReference type="Proteomes" id="UP001152795"/>
    </source>
</evidence>
<name>A0A6S7H6P8_PARCT</name>
<dbReference type="AlphaFoldDB" id="A0A6S7H6P8"/>
<dbReference type="GO" id="GO:0015031">
    <property type="term" value="P:protein transport"/>
    <property type="evidence" value="ECO:0007669"/>
    <property type="project" value="UniProtKB-KW"/>
</dbReference>
<dbReference type="PANTHER" id="PTHR13222">
    <property type="entry name" value="RB1-INDUCIBLE COILED-COIL"/>
    <property type="match status" value="1"/>
</dbReference>
<dbReference type="OrthoDB" id="447953at2759"/>
<dbReference type="Proteomes" id="UP001152795">
    <property type="component" value="Unassembled WGS sequence"/>
</dbReference>
<dbReference type="GO" id="GO:0000422">
    <property type="term" value="P:autophagy of mitochondrion"/>
    <property type="evidence" value="ECO:0007669"/>
    <property type="project" value="TreeGrafter"/>
</dbReference>
<accession>A0A6S7H6P8</accession>
<dbReference type="GO" id="GO:0061709">
    <property type="term" value="P:reticulophagy"/>
    <property type="evidence" value="ECO:0007669"/>
    <property type="project" value="TreeGrafter"/>
</dbReference>
<keyword evidence="2" id="KW-0653">Protein transport</keyword>
<proteinExistence type="predicted"/>
<evidence type="ECO:0000259" key="5">
    <source>
        <dbReference type="Pfam" id="PF04108"/>
    </source>
</evidence>
<dbReference type="GO" id="GO:0034517">
    <property type="term" value="P:ribophagy"/>
    <property type="evidence" value="ECO:0007669"/>
    <property type="project" value="TreeGrafter"/>
</dbReference>
<keyword evidence="4" id="KW-0175">Coiled coil</keyword>
<feature type="domain" description="Autophagy-related protein 11 C-terminal" evidence="6">
    <location>
        <begin position="877"/>
        <end position="990"/>
    </location>
</feature>
<dbReference type="GO" id="GO:0060090">
    <property type="term" value="F:molecular adaptor activity"/>
    <property type="evidence" value="ECO:0007669"/>
    <property type="project" value="TreeGrafter"/>
</dbReference>
<dbReference type="GO" id="GO:1990316">
    <property type="term" value="C:Atg1/ULK1 kinase complex"/>
    <property type="evidence" value="ECO:0007669"/>
    <property type="project" value="TreeGrafter"/>
</dbReference>
<dbReference type="InterPro" id="IPR045326">
    <property type="entry name" value="ATG17-like_dom"/>
</dbReference>
<gene>
    <name evidence="7" type="ORF">PACLA_8A034893</name>
</gene>
<protein>
    <submittedName>
        <fullName evidence="7">Uncharacterized protein</fullName>
    </submittedName>
</protein>
<dbReference type="InterPro" id="IPR040040">
    <property type="entry name" value="ATG11"/>
</dbReference>
<evidence type="ECO:0000256" key="3">
    <source>
        <dbReference type="ARBA" id="ARBA00023006"/>
    </source>
</evidence>
<organism evidence="7 8">
    <name type="scientific">Paramuricea clavata</name>
    <name type="common">Red gorgonian</name>
    <name type="synonym">Violescent sea-whip</name>
    <dbReference type="NCBI Taxonomy" id="317549"/>
    <lineage>
        <taxon>Eukaryota</taxon>
        <taxon>Metazoa</taxon>
        <taxon>Cnidaria</taxon>
        <taxon>Anthozoa</taxon>
        <taxon>Octocorallia</taxon>
        <taxon>Malacalcyonacea</taxon>
        <taxon>Plexauridae</taxon>
        <taxon>Paramuricea</taxon>
    </lineage>
</organism>
<sequence length="996" mass="114741">MTSITSTFMIPMEKQVLIMQGGEALDPSHRICNYSSAGTEQNPIFLFSKTTIESPMPPSPSLNLGSETSLKEEVERSLQLPPTYETLVARAKLAMRFQDMGSELLQSCVTLINEQHLQRQGWLAVVANLENIASTFENRGSILEQSYTEFLEIIPQYKSLLDSFQSVIEQLSKLPVFPCLIKDDVKSLLTTNRAPNLLDWINAQDERNSLEDMVRQCIDALGQFQNSSLLEIQKDRQQVLGDVSNKNIKEIGGLEERLSMLSKLCDKARTLGQEQSDMAQGFSQNQVRAQNIGDPSVLPDLCSSHQTQLSLMMNNHSQLRDIRRRCAKAKDELSGNLHARLRWVMMIEKNICDCDNKLVMYHESMKRMKKRMEILEQINVAPRIYALTVKEVVRRREFTSQFAKWAGEVSQQSDGVYKEEIASRHEYLHFVSNHFLKNLFTGIEDMPTQFATIPDDFDSDLPPLTCNELRELTNCAPDLFHKQSHDSHNKPHNDDNRTFPPLVREIVMKSSFDEIDGTIKDKTKEICREDKNIDRTNVVEKDYTDDAKDDTCNETAGGEAKEKSITTQTLGQEIISSNIVIKENLLEGVNKLRGELQQLSVATSSWDENMKKYFDERLSVLEGIKVKERSRLLSAKNDSESIKELTKNVVTLKKKIASLNSENESLRKEIEAKDISFSEKELRYRNALERKEQYATELESAKETFEAEQQIRFNSAIGRVMKEKEAALKKADEQLSILKLLQEKNDEKLQVLFNEKETLRQEKDKYTRKVMEVQAEVDRSKTEMEEYRVETQQHLEEMERELENERKEAAMMLEAEKQKWETDSSGSGSGKIISELVVDRFKKRIKHLEEENGLLKDRLKSGSDGDEKLLFVELQQTLEEKYKECDSLRAELELLKQTPRSSQVVSKDLQKGDIVDVYYNDQYELYMIRSEGETLYFVHPDSLVNLDLPESKTRHTFQAQILDKEYCQAKKANNRFKVSAGTKFYRVKVRLWDPSS</sequence>
<dbReference type="GO" id="GO:0019901">
    <property type="term" value="F:protein kinase binding"/>
    <property type="evidence" value="ECO:0007669"/>
    <property type="project" value="TreeGrafter"/>
</dbReference>
<reference evidence="7" key="1">
    <citation type="submission" date="2020-04" db="EMBL/GenBank/DDBJ databases">
        <authorList>
            <person name="Alioto T."/>
            <person name="Alioto T."/>
            <person name="Gomez Garrido J."/>
        </authorList>
    </citation>
    <scope>NUCLEOTIDE SEQUENCE</scope>
    <source>
        <strain evidence="7">A484AB</strain>
    </source>
</reference>
<evidence type="ECO:0000256" key="2">
    <source>
        <dbReference type="ARBA" id="ARBA00022927"/>
    </source>
</evidence>
<comment type="caution">
    <text evidence="7">The sequence shown here is derived from an EMBL/GenBank/DDBJ whole genome shotgun (WGS) entry which is preliminary data.</text>
</comment>
<dbReference type="GO" id="GO:0034727">
    <property type="term" value="P:piecemeal microautophagy of the nucleus"/>
    <property type="evidence" value="ECO:0007669"/>
    <property type="project" value="TreeGrafter"/>
</dbReference>
<dbReference type="Pfam" id="PF04108">
    <property type="entry name" value="ATG17_like"/>
    <property type="match status" value="1"/>
</dbReference>
<dbReference type="InterPro" id="IPR019460">
    <property type="entry name" value="Atg11_C"/>
</dbReference>
<dbReference type="GO" id="GO:0034045">
    <property type="term" value="C:phagophore assembly site membrane"/>
    <property type="evidence" value="ECO:0007669"/>
    <property type="project" value="TreeGrafter"/>
</dbReference>
<evidence type="ECO:0000256" key="4">
    <source>
        <dbReference type="ARBA" id="ARBA00023054"/>
    </source>
</evidence>
<dbReference type="GO" id="GO:0000045">
    <property type="term" value="P:autophagosome assembly"/>
    <property type="evidence" value="ECO:0007669"/>
    <property type="project" value="InterPro"/>
</dbReference>
<keyword evidence="1" id="KW-0813">Transport</keyword>
<dbReference type="PANTHER" id="PTHR13222:SF1">
    <property type="entry name" value="RB1-INDUCIBLE COILED-COIL PROTEIN 1"/>
    <property type="match status" value="1"/>
</dbReference>